<dbReference type="OrthoDB" id="5338458at2759"/>
<dbReference type="GeneID" id="63832722"/>
<comment type="caution">
    <text evidence="3">The sequence shown here is derived from an EMBL/GenBank/DDBJ whole genome shotgun (WGS) entry which is preliminary data.</text>
</comment>
<feature type="region of interest" description="Disordered" evidence="1">
    <location>
        <begin position="285"/>
        <end position="314"/>
    </location>
</feature>
<protein>
    <recommendedName>
        <fullName evidence="2">Subtelomeric hrmA-associated cluster protein AFUB-079030/YDR124W-like helical bundle domain-containing protein</fullName>
    </recommendedName>
</protein>
<gene>
    <name evidence="3" type="ORF">M406DRAFT_221406</name>
</gene>
<dbReference type="Pfam" id="PF11001">
    <property type="entry name" value="AFUB_07903_YDR124W_hel"/>
    <property type="match status" value="1"/>
</dbReference>
<dbReference type="AlphaFoldDB" id="A0A9P4YA63"/>
<feature type="non-terminal residue" evidence="3">
    <location>
        <position position="314"/>
    </location>
</feature>
<feature type="compositionally biased region" description="Acidic residues" evidence="1">
    <location>
        <begin position="301"/>
        <end position="314"/>
    </location>
</feature>
<evidence type="ECO:0000313" key="4">
    <source>
        <dbReference type="Proteomes" id="UP000803844"/>
    </source>
</evidence>
<evidence type="ECO:0000259" key="2">
    <source>
        <dbReference type="Pfam" id="PF11001"/>
    </source>
</evidence>
<dbReference type="PANTHER" id="PTHR36102">
    <property type="entry name" value="CHROMOSOME 10, WHOLE GENOME SHOTGUN SEQUENCE"/>
    <property type="match status" value="1"/>
</dbReference>
<evidence type="ECO:0000256" key="1">
    <source>
        <dbReference type="SAM" id="MobiDB-lite"/>
    </source>
</evidence>
<proteinExistence type="predicted"/>
<dbReference type="InterPro" id="IPR047092">
    <property type="entry name" value="AFUB_07903/YDR124W-like_hel"/>
</dbReference>
<sequence length="314" mass="36523">MLQQHCNISLSHFIMAGITKQGELITFSGPREAGNPMVYKQYINLDGYLNCPSSYEDNYFGHGDSERHPTYGGRRHYDRRRIQSAFEYDDDALRTRKRPRGAVNRRDPAQDAGPAVSVVVPKRALKISNREEVWKFYEQRFKNIQQSACKMIAKAWIKLIAPKKQSNHPYTGQEAKAPDWWPKPTGPTRDDRVRHKEPDHLYKPERVWLLCHILSMVVEPNRLQHKDIQKLNVTVGKLEEATFEALSSFFGDVENPNNAKKKPYLKEIFRVARYEERFKNGEIDANAEVQVTADDKVPDDWHEEEEEAPRDDDD</sequence>
<evidence type="ECO:0000313" key="3">
    <source>
        <dbReference type="EMBL" id="KAF3769648.1"/>
    </source>
</evidence>
<dbReference type="EMBL" id="MU032344">
    <property type="protein sequence ID" value="KAF3769648.1"/>
    <property type="molecule type" value="Genomic_DNA"/>
</dbReference>
<accession>A0A9P4YA63</accession>
<dbReference type="Proteomes" id="UP000803844">
    <property type="component" value="Unassembled WGS sequence"/>
</dbReference>
<dbReference type="InterPro" id="IPR021264">
    <property type="entry name" value="AFUB_079030/YDR124W-like"/>
</dbReference>
<feature type="region of interest" description="Disordered" evidence="1">
    <location>
        <begin position="167"/>
        <end position="194"/>
    </location>
</feature>
<organism evidence="3 4">
    <name type="scientific">Cryphonectria parasitica (strain ATCC 38755 / EP155)</name>
    <dbReference type="NCBI Taxonomy" id="660469"/>
    <lineage>
        <taxon>Eukaryota</taxon>
        <taxon>Fungi</taxon>
        <taxon>Dikarya</taxon>
        <taxon>Ascomycota</taxon>
        <taxon>Pezizomycotina</taxon>
        <taxon>Sordariomycetes</taxon>
        <taxon>Sordariomycetidae</taxon>
        <taxon>Diaporthales</taxon>
        <taxon>Cryphonectriaceae</taxon>
        <taxon>Cryphonectria-Endothia species complex</taxon>
        <taxon>Cryphonectria</taxon>
    </lineage>
</organism>
<feature type="domain" description="Subtelomeric hrmA-associated cluster protein AFUB-079030/YDR124W-like helical bundle" evidence="2">
    <location>
        <begin position="126"/>
        <end position="273"/>
    </location>
</feature>
<keyword evidence="4" id="KW-1185">Reference proteome</keyword>
<name>A0A9P4YA63_CRYP1</name>
<dbReference type="RefSeq" id="XP_040780609.1">
    <property type="nucleotide sequence ID" value="XM_040915593.1"/>
</dbReference>
<reference evidence="3" key="1">
    <citation type="journal article" date="2020" name="Phytopathology">
        <title>Genome sequence of the chestnut blight fungus Cryphonectria parasitica EP155: A fundamental resource for an archetypical invasive plant pathogen.</title>
        <authorList>
            <person name="Crouch J.A."/>
            <person name="Dawe A."/>
            <person name="Aerts A."/>
            <person name="Barry K."/>
            <person name="Churchill A.C.L."/>
            <person name="Grimwood J."/>
            <person name="Hillman B."/>
            <person name="Milgroom M.G."/>
            <person name="Pangilinan J."/>
            <person name="Smith M."/>
            <person name="Salamov A."/>
            <person name="Schmutz J."/>
            <person name="Yadav J."/>
            <person name="Grigoriev I.V."/>
            <person name="Nuss D."/>
        </authorList>
    </citation>
    <scope>NUCLEOTIDE SEQUENCE</scope>
    <source>
        <strain evidence="3">EP155</strain>
    </source>
</reference>
<dbReference type="PANTHER" id="PTHR36102:SF1">
    <property type="entry name" value="YDR124W-LIKE HELICAL BUNDLE DOMAIN-CONTAINING PROTEIN"/>
    <property type="match status" value="1"/>
</dbReference>